<proteinExistence type="predicted"/>
<evidence type="ECO:0008006" key="4">
    <source>
        <dbReference type="Google" id="ProtNLM"/>
    </source>
</evidence>
<dbReference type="EMBL" id="FCNV02000002">
    <property type="protein sequence ID" value="SAL23363.1"/>
    <property type="molecule type" value="Genomic_DNA"/>
</dbReference>
<dbReference type="OrthoDB" id="9791183at2"/>
<dbReference type="Proteomes" id="UP000198263">
    <property type="component" value="Unassembled WGS sequence"/>
</dbReference>
<feature type="chain" id="PRO_5024920844" description="Lipoprotein" evidence="1">
    <location>
        <begin position="17"/>
        <end position="259"/>
    </location>
</feature>
<evidence type="ECO:0000313" key="2">
    <source>
        <dbReference type="EMBL" id="SAL23363.1"/>
    </source>
</evidence>
<name>A0A658QUI7_9BURK</name>
<keyword evidence="1" id="KW-0732">Signal</keyword>
<reference evidence="2 3" key="1">
    <citation type="submission" date="2016-01" db="EMBL/GenBank/DDBJ databases">
        <authorList>
            <person name="Peeters C."/>
        </authorList>
    </citation>
    <scope>NUCLEOTIDE SEQUENCE [LARGE SCALE GENOMIC DNA]</scope>
    <source>
        <strain evidence="2">LMG 29315</strain>
    </source>
</reference>
<dbReference type="AlphaFoldDB" id="A0A658QUI7"/>
<evidence type="ECO:0000313" key="3">
    <source>
        <dbReference type="Proteomes" id="UP000198263"/>
    </source>
</evidence>
<keyword evidence="3" id="KW-1185">Reference proteome</keyword>
<dbReference type="RefSeq" id="WP_040050681.1">
    <property type="nucleotide sequence ID" value="NZ_FCNV02000002.1"/>
</dbReference>
<feature type="signal peptide" evidence="1">
    <location>
        <begin position="1"/>
        <end position="16"/>
    </location>
</feature>
<accession>A0A658QUI7</accession>
<dbReference type="PROSITE" id="PS51257">
    <property type="entry name" value="PROKAR_LIPOPROTEIN"/>
    <property type="match status" value="1"/>
</dbReference>
<gene>
    <name evidence="2" type="ORF">AWB72_01701</name>
</gene>
<evidence type="ECO:0000256" key="1">
    <source>
        <dbReference type="SAM" id="SignalP"/>
    </source>
</evidence>
<organism evidence="2 3">
    <name type="scientific">Caballeronia concitans</name>
    <dbReference type="NCBI Taxonomy" id="1777133"/>
    <lineage>
        <taxon>Bacteria</taxon>
        <taxon>Pseudomonadati</taxon>
        <taxon>Pseudomonadota</taxon>
        <taxon>Betaproteobacteria</taxon>
        <taxon>Burkholderiales</taxon>
        <taxon>Burkholderiaceae</taxon>
        <taxon>Caballeronia</taxon>
    </lineage>
</organism>
<comment type="caution">
    <text evidence="2">The sequence shown here is derived from an EMBL/GenBank/DDBJ whole genome shotgun (WGS) entry which is preliminary data.</text>
</comment>
<protein>
    <recommendedName>
        <fullName evidence="4">Lipoprotein</fullName>
    </recommendedName>
</protein>
<sequence>MKLLSRLTLLALPVLAACGGGGHDESCVTDLNNLQRSCVPKTSHAVPEGIWYGAVNSDFSVAAQTIVLETGQYFTVFTKQGSFSWLIEGIMTATNGNFTDSATLGAVSSSIRGGSLSGTFATKSTLSATTTLSLKADDTSTTPFNGNYNATYDTPLGISDVARTWSSTSGIVPAATITIAVDGTAKGAAADSRGLCTFTGSFKPRATGKHLLDGTLNFSGSTCYLDSVSVPVEATVVNGLLTVVGVTPQRNAAFYFSAQ</sequence>